<dbReference type="Proteomes" id="UP000188929">
    <property type="component" value="Unassembled WGS sequence"/>
</dbReference>
<organism evidence="2 3">
    <name type="scientific">Pseudofrankia asymbiotica</name>
    <dbReference type="NCBI Taxonomy" id="1834516"/>
    <lineage>
        <taxon>Bacteria</taxon>
        <taxon>Bacillati</taxon>
        <taxon>Actinomycetota</taxon>
        <taxon>Actinomycetes</taxon>
        <taxon>Frankiales</taxon>
        <taxon>Frankiaceae</taxon>
        <taxon>Pseudofrankia</taxon>
    </lineage>
</organism>
<protein>
    <recommendedName>
        <fullName evidence="1">Ferric siderophore reductase C-terminal domain-containing protein</fullName>
    </recommendedName>
</protein>
<dbReference type="EMBL" id="MOMC01000045">
    <property type="protein sequence ID" value="ONH27567.1"/>
    <property type="molecule type" value="Genomic_DNA"/>
</dbReference>
<evidence type="ECO:0000313" key="3">
    <source>
        <dbReference type="Proteomes" id="UP000188929"/>
    </source>
</evidence>
<accession>A0A1V2I7J6</accession>
<comment type="caution">
    <text evidence="2">The sequence shown here is derived from an EMBL/GenBank/DDBJ whole genome shotgun (WGS) entry which is preliminary data.</text>
</comment>
<feature type="domain" description="Ferric siderophore reductase C-terminal" evidence="1">
    <location>
        <begin position="178"/>
        <end position="198"/>
    </location>
</feature>
<dbReference type="STRING" id="1834516.BL253_21540"/>
<name>A0A1V2I7J6_9ACTN</name>
<evidence type="ECO:0000259" key="1">
    <source>
        <dbReference type="Pfam" id="PF11575"/>
    </source>
</evidence>
<dbReference type="Pfam" id="PF11575">
    <property type="entry name" value="FhuF_C"/>
    <property type="match status" value="1"/>
</dbReference>
<keyword evidence="3" id="KW-1185">Reference proteome</keyword>
<gene>
    <name evidence="2" type="ORF">BL253_21540</name>
</gene>
<sequence>MVATRVTDHDWLAEQIRLRAGIWNIDDQHVLATLWWYSASAVLLNPSLASLALTGHSLSPRLEDLVLHHTPSSRFRGSHSTAVLDGGIDHLAAELRASLATAIGAVAAFTKGRPAPLWAIATDAIAGRLLWAGQATGRVEHATALAAGLVARIGPPLPRPRYADVEVGHNRSHRLVHRASCCLLYRVPSETMCTDCPRRAAVDRALGLSTAAPPLRHGERGP</sequence>
<dbReference type="GO" id="GO:0051537">
    <property type="term" value="F:2 iron, 2 sulfur cluster binding"/>
    <property type="evidence" value="ECO:0007669"/>
    <property type="project" value="InterPro"/>
</dbReference>
<evidence type="ECO:0000313" key="2">
    <source>
        <dbReference type="EMBL" id="ONH27567.1"/>
    </source>
</evidence>
<dbReference type="AlphaFoldDB" id="A0A1V2I7J6"/>
<proteinExistence type="predicted"/>
<dbReference type="InterPro" id="IPR024726">
    <property type="entry name" value="FhuF_C"/>
</dbReference>
<reference evidence="3" key="1">
    <citation type="submission" date="2016-10" db="EMBL/GenBank/DDBJ databases">
        <title>Frankia sp. NRRL B-16386 Genome sequencing.</title>
        <authorList>
            <person name="Ghodhbane-Gtari F."/>
            <person name="Swanson E."/>
            <person name="Gueddou A."/>
            <person name="Hezbri K."/>
            <person name="Ktari K."/>
            <person name="Nouioui I."/>
            <person name="Morris K."/>
            <person name="Simpson S."/>
            <person name="Abebe-Akele F."/>
            <person name="Thomas K."/>
            <person name="Gtari M."/>
            <person name="Tisa L.S."/>
        </authorList>
    </citation>
    <scope>NUCLEOTIDE SEQUENCE [LARGE SCALE GENOMIC DNA]</scope>
    <source>
        <strain evidence="3">NRRL B-16386</strain>
    </source>
</reference>